<dbReference type="OrthoDB" id="5344325at2"/>
<protein>
    <submittedName>
        <fullName evidence="1">Kinase</fullName>
    </submittedName>
</protein>
<dbReference type="Proteomes" id="UP000252669">
    <property type="component" value="Unassembled WGS sequence"/>
</dbReference>
<sequence length="252" mass="30445">MAKKEFKNSSKEIFPFIFEEKQYWLKKARATKPNKIQKFFSIFFKFELLIPSLYKTSKEALEFESSKLEKFKSMGINVPNVVYKYEDFFVLEDTGESVYSYFKTIEKDMKEEQFYYFVDLMIVELAKIHNLGFFHGGSQMRNFTTKDKKVFVLDFEESFSKDTDIKTLQYRDFLLFLLSFTKFKKLNFQIDYVKIVTKYKELSNNKNFEFKLKRFSKRLSFFIKLSELKFIKRLLGSDVLQFFKLFKNLNLS</sequence>
<keyword evidence="2" id="KW-1185">Reference proteome</keyword>
<gene>
    <name evidence="1" type="ORF">CRU91_02665</name>
</gene>
<dbReference type="EMBL" id="PDKB01000003">
    <property type="protein sequence ID" value="RBQ29871.1"/>
    <property type="molecule type" value="Genomic_DNA"/>
</dbReference>
<evidence type="ECO:0000313" key="1">
    <source>
        <dbReference type="EMBL" id="RBQ29871.1"/>
    </source>
</evidence>
<keyword evidence="1" id="KW-0418">Kinase</keyword>
<evidence type="ECO:0000313" key="2">
    <source>
        <dbReference type="Proteomes" id="UP000252669"/>
    </source>
</evidence>
<dbReference type="GO" id="GO:0016301">
    <property type="term" value="F:kinase activity"/>
    <property type="evidence" value="ECO:0007669"/>
    <property type="project" value="UniProtKB-KW"/>
</dbReference>
<organism evidence="1 2">
    <name type="scientific">Aliarcobacter vitoriensis</name>
    <dbReference type="NCBI Taxonomy" id="2011099"/>
    <lineage>
        <taxon>Bacteria</taxon>
        <taxon>Pseudomonadati</taxon>
        <taxon>Campylobacterota</taxon>
        <taxon>Epsilonproteobacteria</taxon>
        <taxon>Campylobacterales</taxon>
        <taxon>Arcobacteraceae</taxon>
        <taxon>Aliarcobacter</taxon>
    </lineage>
</organism>
<accession>A0A366MUD9</accession>
<reference evidence="1 2" key="1">
    <citation type="submission" date="2017-10" db="EMBL/GenBank/DDBJ databases">
        <title>Genomics of the genus Arcobacter.</title>
        <authorList>
            <person name="Perez-Cataluna A."/>
            <person name="Figueras M.J."/>
        </authorList>
    </citation>
    <scope>NUCLEOTIDE SEQUENCE [LARGE SCALE GENOMIC DNA]</scope>
    <source>
        <strain evidence="1 2">CECT 9230</strain>
    </source>
</reference>
<dbReference type="AlphaFoldDB" id="A0A366MUD9"/>
<comment type="caution">
    <text evidence="1">The sequence shown here is derived from an EMBL/GenBank/DDBJ whole genome shotgun (WGS) entry which is preliminary data.</text>
</comment>
<proteinExistence type="predicted"/>
<keyword evidence="1" id="KW-0808">Transferase</keyword>
<name>A0A366MUD9_9BACT</name>
<dbReference type="SUPFAM" id="SSF56112">
    <property type="entry name" value="Protein kinase-like (PK-like)"/>
    <property type="match status" value="1"/>
</dbReference>
<dbReference type="InterPro" id="IPR011009">
    <property type="entry name" value="Kinase-like_dom_sf"/>
</dbReference>